<dbReference type="FunFam" id="1.20.1050.10:FF:000101">
    <property type="entry name" value="Glutathione S-transferase Mu 4"/>
    <property type="match status" value="1"/>
</dbReference>
<name>A0A4Y2S876_ARAVE</name>
<proteinExistence type="inferred from homology"/>
<keyword evidence="10" id="KW-1185">Reference proteome</keyword>
<dbReference type="SFLD" id="SFLDS00019">
    <property type="entry name" value="Glutathione_Transferase_(cytos"/>
    <property type="match status" value="1"/>
</dbReference>
<dbReference type="Gene3D" id="1.20.1050.130">
    <property type="match status" value="1"/>
</dbReference>
<dbReference type="SFLD" id="SFLDG00363">
    <property type="entry name" value="AMPS_(cytGST):_Alpha-__Mu-__Pi"/>
    <property type="match status" value="1"/>
</dbReference>
<dbReference type="InterPro" id="IPR036249">
    <property type="entry name" value="Thioredoxin-like_sf"/>
</dbReference>
<evidence type="ECO:0000256" key="6">
    <source>
        <dbReference type="ARBA" id="ARBA00047960"/>
    </source>
</evidence>
<sequence>MTKPILGYWDRRGVAEPIRYLLHYKKIDFEDKRYNPDDPGCHVWKKDKFSLGLDFPNLPYYIDGDLKLTQSIAIMRYLGYKHGLSYKSNEQQLRTMVAEQQSFEFSQKLKSFTRGDESETTGKDEFLKSVQPMFQQWEKFLGENKFLAGDDMTYVDFMVYEALDLYRLQQETILDDYPSLKAYFKRMRDLPELQEYLNSPAHM</sequence>
<gene>
    <name evidence="9" type="primary">GSTM1_0</name>
    <name evidence="9" type="ORF">AVEN_215591_1</name>
</gene>
<dbReference type="PROSITE" id="PS50405">
    <property type="entry name" value="GST_CTER"/>
    <property type="match status" value="1"/>
</dbReference>
<keyword evidence="5 9" id="KW-0808">Transferase</keyword>
<dbReference type="InterPro" id="IPR004045">
    <property type="entry name" value="Glutathione_S-Trfase_N"/>
</dbReference>
<dbReference type="PANTHER" id="PTHR11571:SF222">
    <property type="entry name" value="GLUTATHIONE TRANSFERASE"/>
    <property type="match status" value="1"/>
</dbReference>
<dbReference type="SUPFAM" id="SSF47616">
    <property type="entry name" value="GST C-terminal domain-like"/>
    <property type="match status" value="1"/>
</dbReference>
<evidence type="ECO:0000259" key="8">
    <source>
        <dbReference type="PROSITE" id="PS50405"/>
    </source>
</evidence>
<evidence type="ECO:0000256" key="2">
    <source>
        <dbReference type="ARBA" id="ARBA00005861"/>
    </source>
</evidence>
<dbReference type="PROSITE" id="PS50404">
    <property type="entry name" value="GST_NTER"/>
    <property type="match status" value="1"/>
</dbReference>
<dbReference type="PANTHER" id="PTHR11571">
    <property type="entry name" value="GLUTATHIONE S-TRANSFERASE"/>
    <property type="match status" value="1"/>
</dbReference>
<dbReference type="Pfam" id="PF02798">
    <property type="entry name" value="GST_N"/>
    <property type="match status" value="1"/>
</dbReference>
<dbReference type="SFLD" id="SFLDG01205">
    <property type="entry name" value="AMPS.1"/>
    <property type="match status" value="1"/>
</dbReference>
<feature type="domain" description="GST N-terminal" evidence="7">
    <location>
        <begin position="2"/>
        <end position="86"/>
    </location>
</feature>
<dbReference type="InterPro" id="IPR010987">
    <property type="entry name" value="Glutathione-S-Trfase_C-like"/>
</dbReference>
<feature type="domain" description="GST C-terminal" evidence="8">
    <location>
        <begin position="87"/>
        <end position="203"/>
    </location>
</feature>
<organism evidence="9 10">
    <name type="scientific">Araneus ventricosus</name>
    <name type="common">Orbweaver spider</name>
    <name type="synonym">Epeira ventricosa</name>
    <dbReference type="NCBI Taxonomy" id="182803"/>
    <lineage>
        <taxon>Eukaryota</taxon>
        <taxon>Metazoa</taxon>
        <taxon>Ecdysozoa</taxon>
        <taxon>Arthropoda</taxon>
        <taxon>Chelicerata</taxon>
        <taxon>Arachnida</taxon>
        <taxon>Araneae</taxon>
        <taxon>Araneomorphae</taxon>
        <taxon>Entelegynae</taxon>
        <taxon>Araneoidea</taxon>
        <taxon>Araneidae</taxon>
        <taxon>Araneus</taxon>
    </lineage>
</organism>
<dbReference type="InterPro" id="IPR040079">
    <property type="entry name" value="Glutathione_S-Trfase"/>
</dbReference>
<dbReference type="InterPro" id="IPR036282">
    <property type="entry name" value="Glutathione-S-Trfase_C_sf"/>
</dbReference>
<evidence type="ECO:0000256" key="1">
    <source>
        <dbReference type="ARBA" id="ARBA00003701"/>
    </source>
</evidence>
<dbReference type="EC" id="2.5.1.18" evidence="4"/>
<dbReference type="GO" id="GO:0006749">
    <property type="term" value="P:glutathione metabolic process"/>
    <property type="evidence" value="ECO:0007669"/>
    <property type="project" value="TreeGrafter"/>
</dbReference>
<evidence type="ECO:0000256" key="4">
    <source>
        <dbReference type="ARBA" id="ARBA00012452"/>
    </source>
</evidence>
<evidence type="ECO:0000256" key="3">
    <source>
        <dbReference type="ARBA" id="ARBA00011738"/>
    </source>
</evidence>
<dbReference type="SUPFAM" id="SSF52833">
    <property type="entry name" value="Thioredoxin-like"/>
    <property type="match status" value="1"/>
</dbReference>
<dbReference type="InterPro" id="IPR050213">
    <property type="entry name" value="GST_superfamily"/>
</dbReference>
<protein>
    <recommendedName>
        <fullName evidence="4">glutathione transferase</fullName>
        <ecNumber evidence="4">2.5.1.18</ecNumber>
    </recommendedName>
</protein>
<evidence type="ECO:0000313" key="10">
    <source>
        <dbReference type="Proteomes" id="UP000499080"/>
    </source>
</evidence>
<dbReference type="Proteomes" id="UP000499080">
    <property type="component" value="Unassembled WGS sequence"/>
</dbReference>
<dbReference type="InterPro" id="IPR004046">
    <property type="entry name" value="GST_C"/>
</dbReference>
<comment type="function">
    <text evidence="1">Conjugation of reduced glutathione to a wide number of exogenous and endogenous hydrophobic electrophiles.</text>
</comment>
<dbReference type="GO" id="GO:0042178">
    <property type="term" value="P:xenobiotic catabolic process"/>
    <property type="evidence" value="ECO:0007669"/>
    <property type="project" value="UniProtKB-ARBA"/>
</dbReference>
<comment type="catalytic activity">
    <reaction evidence="6">
        <text>RX + glutathione = an S-substituted glutathione + a halide anion + H(+)</text>
        <dbReference type="Rhea" id="RHEA:16437"/>
        <dbReference type="ChEBI" id="CHEBI:15378"/>
        <dbReference type="ChEBI" id="CHEBI:16042"/>
        <dbReference type="ChEBI" id="CHEBI:17792"/>
        <dbReference type="ChEBI" id="CHEBI:57925"/>
        <dbReference type="ChEBI" id="CHEBI:90779"/>
        <dbReference type="EC" id="2.5.1.18"/>
    </reaction>
</comment>
<dbReference type="OrthoDB" id="414243at2759"/>
<evidence type="ECO:0000259" key="7">
    <source>
        <dbReference type="PROSITE" id="PS50404"/>
    </source>
</evidence>
<evidence type="ECO:0000313" key="9">
    <source>
        <dbReference type="EMBL" id="GBN84414.1"/>
    </source>
</evidence>
<dbReference type="GO" id="GO:0004364">
    <property type="term" value="F:glutathione transferase activity"/>
    <property type="evidence" value="ECO:0007669"/>
    <property type="project" value="UniProtKB-EC"/>
</dbReference>
<reference evidence="9 10" key="1">
    <citation type="journal article" date="2019" name="Sci. Rep.">
        <title>Orb-weaving spider Araneus ventricosus genome elucidates the spidroin gene catalogue.</title>
        <authorList>
            <person name="Kono N."/>
            <person name="Nakamura H."/>
            <person name="Ohtoshi R."/>
            <person name="Moran D.A.P."/>
            <person name="Shinohara A."/>
            <person name="Yoshida Y."/>
            <person name="Fujiwara M."/>
            <person name="Mori M."/>
            <person name="Tomita M."/>
            <person name="Arakawa K."/>
        </authorList>
    </citation>
    <scope>NUCLEOTIDE SEQUENCE [LARGE SCALE GENOMIC DNA]</scope>
</reference>
<comment type="subunit">
    <text evidence="3">Homodimer.</text>
</comment>
<dbReference type="AlphaFoldDB" id="A0A4Y2S876"/>
<accession>A0A4Y2S876</accession>
<comment type="caution">
    <text evidence="9">The sequence shown here is derived from an EMBL/GenBank/DDBJ whole genome shotgun (WGS) entry which is preliminary data.</text>
</comment>
<dbReference type="Pfam" id="PF14497">
    <property type="entry name" value="GST_C_3"/>
    <property type="match status" value="1"/>
</dbReference>
<dbReference type="EMBL" id="BGPR01020343">
    <property type="protein sequence ID" value="GBN84414.1"/>
    <property type="molecule type" value="Genomic_DNA"/>
</dbReference>
<evidence type="ECO:0000256" key="5">
    <source>
        <dbReference type="ARBA" id="ARBA00022679"/>
    </source>
</evidence>
<comment type="similarity">
    <text evidence="2">Belongs to the GST superfamily. Mu family.</text>
</comment>